<dbReference type="Pfam" id="PF12728">
    <property type="entry name" value="HTH_17"/>
    <property type="match status" value="1"/>
</dbReference>
<accession>A0A3E0I9U9</accession>
<dbReference type="EMBL" id="QUNO01000001">
    <property type="protein sequence ID" value="REH55437.1"/>
    <property type="molecule type" value="Genomic_DNA"/>
</dbReference>
<dbReference type="InterPro" id="IPR009061">
    <property type="entry name" value="DNA-bd_dom_put_sf"/>
</dbReference>
<evidence type="ECO:0000259" key="1">
    <source>
        <dbReference type="Pfam" id="PF12728"/>
    </source>
</evidence>
<evidence type="ECO:0000313" key="3">
    <source>
        <dbReference type="Proteomes" id="UP000256269"/>
    </source>
</evidence>
<keyword evidence="2" id="KW-0238">DNA-binding</keyword>
<dbReference type="Proteomes" id="UP000256269">
    <property type="component" value="Unassembled WGS sequence"/>
</dbReference>
<name>A0A3E0I9U9_9PSEU</name>
<reference evidence="2 3" key="1">
    <citation type="submission" date="2018-08" db="EMBL/GenBank/DDBJ databases">
        <title>Genomic Encyclopedia of Archaeal and Bacterial Type Strains, Phase II (KMG-II): from individual species to whole genera.</title>
        <authorList>
            <person name="Goeker M."/>
        </authorList>
    </citation>
    <scope>NUCLEOTIDE SEQUENCE [LARGE SCALE GENOMIC DNA]</scope>
    <source>
        <strain evidence="2 3">DSM 45791</strain>
    </source>
</reference>
<gene>
    <name evidence="2" type="ORF">BCF44_101458</name>
</gene>
<dbReference type="SUPFAM" id="SSF46955">
    <property type="entry name" value="Putative DNA-binding domain"/>
    <property type="match status" value="1"/>
</dbReference>
<feature type="domain" description="Helix-turn-helix" evidence="1">
    <location>
        <begin position="7"/>
        <end position="57"/>
    </location>
</feature>
<dbReference type="RefSeq" id="WP_116172353.1">
    <property type="nucleotide sequence ID" value="NZ_CP144375.1"/>
</dbReference>
<comment type="caution">
    <text evidence="2">The sequence shown here is derived from an EMBL/GenBank/DDBJ whole genome shotgun (WGS) entry which is preliminary data.</text>
</comment>
<dbReference type="AlphaFoldDB" id="A0A3E0I9U9"/>
<keyword evidence="3" id="KW-1185">Reference proteome</keyword>
<dbReference type="GO" id="GO:0003677">
    <property type="term" value="F:DNA binding"/>
    <property type="evidence" value="ECO:0007669"/>
    <property type="project" value="UniProtKB-KW"/>
</dbReference>
<dbReference type="InterPro" id="IPR041657">
    <property type="entry name" value="HTH_17"/>
</dbReference>
<sequence>MSTRRELLTVAEFCKEAKVSRSTFYEWKAKGLGPRCRKLPNGQLRIDRRDVDTWYDSCEVAA</sequence>
<proteinExistence type="predicted"/>
<organism evidence="2 3">
    <name type="scientific">Kutzneria buriramensis</name>
    <dbReference type="NCBI Taxonomy" id="1045776"/>
    <lineage>
        <taxon>Bacteria</taxon>
        <taxon>Bacillati</taxon>
        <taxon>Actinomycetota</taxon>
        <taxon>Actinomycetes</taxon>
        <taxon>Pseudonocardiales</taxon>
        <taxon>Pseudonocardiaceae</taxon>
        <taxon>Kutzneria</taxon>
    </lineage>
</organism>
<dbReference type="OrthoDB" id="194758at2"/>
<evidence type="ECO:0000313" key="2">
    <source>
        <dbReference type="EMBL" id="REH55437.1"/>
    </source>
</evidence>
<protein>
    <submittedName>
        <fullName evidence="2">Putative DNA-binding transcriptional regulator AlpA</fullName>
    </submittedName>
</protein>